<keyword evidence="2" id="KW-1185">Reference proteome</keyword>
<evidence type="ECO:0000313" key="1">
    <source>
        <dbReference type="EMBL" id="CEN59398.1"/>
    </source>
</evidence>
<dbReference type="EMBL" id="CDMC01000002">
    <property type="protein sequence ID" value="CEN59398.1"/>
    <property type="molecule type" value="Genomic_DNA"/>
</dbReference>
<sequence>MSQSGDRDQTQFILGIGAKEVIPVEKAGSTAQQARNLFTGEATELMKKPDAQLLIGAGQAAKNRRGNAQQK</sequence>
<organism evidence="1 2">
    <name type="scientific">Aspergillus calidoustus</name>
    <dbReference type="NCBI Taxonomy" id="454130"/>
    <lineage>
        <taxon>Eukaryota</taxon>
        <taxon>Fungi</taxon>
        <taxon>Dikarya</taxon>
        <taxon>Ascomycota</taxon>
        <taxon>Pezizomycotina</taxon>
        <taxon>Eurotiomycetes</taxon>
        <taxon>Eurotiomycetidae</taxon>
        <taxon>Eurotiales</taxon>
        <taxon>Aspergillaceae</taxon>
        <taxon>Aspergillus</taxon>
        <taxon>Aspergillus subgen. Nidulantes</taxon>
    </lineage>
</organism>
<dbReference type="Proteomes" id="UP000054771">
    <property type="component" value="Unassembled WGS sequence"/>
</dbReference>
<protein>
    <submittedName>
        <fullName evidence="1">Uncharacterized protein</fullName>
    </submittedName>
</protein>
<dbReference type="AlphaFoldDB" id="A0A0U5GNP0"/>
<evidence type="ECO:0000313" key="2">
    <source>
        <dbReference type="Proteomes" id="UP000054771"/>
    </source>
</evidence>
<accession>A0A0U5GNP0</accession>
<name>A0A0U5GNP0_ASPCI</name>
<reference evidence="2" key="1">
    <citation type="journal article" date="2016" name="Genome Announc.">
        <title>Draft genome sequences of fungus Aspergillus calidoustus.</title>
        <authorList>
            <person name="Horn F."/>
            <person name="Linde J."/>
            <person name="Mattern D.J."/>
            <person name="Walther G."/>
            <person name="Guthke R."/>
            <person name="Scherlach K."/>
            <person name="Martin K."/>
            <person name="Brakhage A.A."/>
            <person name="Petzke L."/>
            <person name="Valiante V."/>
        </authorList>
    </citation>
    <scope>NUCLEOTIDE SEQUENCE [LARGE SCALE GENOMIC DNA]</scope>
    <source>
        <strain evidence="2">SF006504</strain>
    </source>
</reference>
<proteinExistence type="predicted"/>
<gene>
    <name evidence="1" type="ORF">ASPCAL01849</name>
</gene>